<keyword evidence="10" id="KW-1133">Transmembrane helix</keyword>
<gene>
    <name evidence="11" type="ORF">DdX_07057</name>
</gene>
<evidence type="ECO:0000256" key="4">
    <source>
        <dbReference type="ARBA" id="ARBA00022547"/>
    </source>
</evidence>
<evidence type="ECO:0000256" key="8">
    <source>
        <dbReference type="ARBA" id="ARBA00023136"/>
    </source>
</evidence>
<evidence type="ECO:0000256" key="7">
    <source>
        <dbReference type="ARBA" id="ARBA00023128"/>
    </source>
</evidence>
<dbReference type="PANTHER" id="PTHR12386">
    <property type="entry name" value="ATP SYNTHASE SUBUNIT"/>
    <property type="match status" value="1"/>
</dbReference>
<feature type="transmembrane region" description="Helical" evidence="10">
    <location>
        <begin position="77"/>
        <end position="93"/>
    </location>
</feature>
<comment type="caution">
    <text evidence="11">The sequence shown here is derived from an EMBL/GenBank/DDBJ whole genome shotgun (WGS) entry which is preliminary data.</text>
</comment>
<dbReference type="Proteomes" id="UP001201812">
    <property type="component" value="Unassembled WGS sequence"/>
</dbReference>
<proteinExistence type="inferred from homology"/>
<evidence type="ECO:0000256" key="6">
    <source>
        <dbReference type="ARBA" id="ARBA00023065"/>
    </source>
</evidence>
<evidence type="ECO:0000313" key="11">
    <source>
        <dbReference type="EMBL" id="KAI1717315.1"/>
    </source>
</evidence>
<dbReference type="GO" id="GO:0015986">
    <property type="term" value="P:proton motive force-driven ATP synthesis"/>
    <property type="evidence" value="ECO:0007669"/>
    <property type="project" value="InterPro"/>
</dbReference>
<dbReference type="Pfam" id="PF04718">
    <property type="entry name" value="ATP-synt_G"/>
    <property type="match status" value="1"/>
</dbReference>
<keyword evidence="10" id="KW-0812">Transmembrane</keyword>
<dbReference type="GO" id="GO:0031966">
    <property type="term" value="C:mitochondrial membrane"/>
    <property type="evidence" value="ECO:0007669"/>
    <property type="project" value="UniProtKB-SubCell"/>
</dbReference>
<keyword evidence="6" id="KW-0406">Ion transport</keyword>
<evidence type="ECO:0000256" key="5">
    <source>
        <dbReference type="ARBA" id="ARBA00022781"/>
    </source>
</evidence>
<evidence type="ECO:0000313" key="12">
    <source>
        <dbReference type="Proteomes" id="UP001201812"/>
    </source>
</evidence>
<dbReference type="GO" id="GO:0045259">
    <property type="term" value="C:proton-transporting ATP synthase complex"/>
    <property type="evidence" value="ECO:0007669"/>
    <property type="project" value="UniProtKB-KW"/>
</dbReference>
<evidence type="ECO:0000256" key="3">
    <source>
        <dbReference type="ARBA" id="ARBA00022448"/>
    </source>
</evidence>
<dbReference type="GO" id="GO:0015078">
    <property type="term" value="F:proton transmembrane transporter activity"/>
    <property type="evidence" value="ECO:0007669"/>
    <property type="project" value="InterPro"/>
</dbReference>
<keyword evidence="5" id="KW-0375">Hydrogen ion transport</keyword>
<organism evidence="11 12">
    <name type="scientific">Ditylenchus destructor</name>
    <dbReference type="NCBI Taxonomy" id="166010"/>
    <lineage>
        <taxon>Eukaryota</taxon>
        <taxon>Metazoa</taxon>
        <taxon>Ecdysozoa</taxon>
        <taxon>Nematoda</taxon>
        <taxon>Chromadorea</taxon>
        <taxon>Rhabditida</taxon>
        <taxon>Tylenchina</taxon>
        <taxon>Tylenchomorpha</taxon>
        <taxon>Sphaerularioidea</taxon>
        <taxon>Anguinidae</taxon>
        <taxon>Anguininae</taxon>
        <taxon>Ditylenchus</taxon>
    </lineage>
</organism>
<keyword evidence="4" id="KW-0138">CF(0)</keyword>
<reference evidence="11" key="1">
    <citation type="submission" date="2022-01" db="EMBL/GenBank/DDBJ databases">
        <title>Genome Sequence Resource for Two Populations of Ditylenchus destructor, the Migratory Endoparasitic Phytonematode.</title>
        <authorList>
            <person name="Zhang H."/>
            <person name="Lin R."/>
            <person name="Xie B."/>
        </authorList>
    </citation>
    <scope>NUCLEOTIDE SEQUENCE</scope>
    <source>
        <strain evidence="11">BazhouSP</strain>
    </source>
</reference>
<sequence length="132" mass="15443">MATRKMGLIERQAINFGHLYRYQKSQFPRRWDLFVKSAKRELAPPSLKDWPAIKKDFGTVVRAIENKDYKSYTVREMLVYGAIGLEVVWWFFVGEMIGRWNMQGYVVDGSYVDRVHKKKAAANPPDDPTKLK</sequence>
<evidence type="ECO:0000256" key="9">
    <source>
        <dbReference type="ARBA" id="ARBA00023310"/>
    </source>
</evidence>
<comment type="subcellular location">
    <subcellularLocation>
        <location evidence="1">Mitochondrion membrane</location>
    </subcellularLocation>
</comment>
<evidence type="ECO:0000256" key="2">
    <source>
        <dbReference type="ARBA" id="ARBA00005699"/>
    </source>
</evidence>
<comment type="similarity">
    <text evidence="2">Belongs to the ATPase g subunit family.</text>
</comment>
<keyword evidence="3" id="KW-0813">Transport</keyword>
<keyword evidence="7" id="KW-0496">Mitochondrion</keyword>
<evidence type="ECO:0000256" key="1">
    <source>
        <dbReference type="ARBA" id="ARBA00004325"/>
    </source>
</evidence>
<name>A0AAD4R8I9_9BILA</name>
<evidence type="ECO:0000256" key="10">
    <source>
        <dbReference type="SAM" id="Phobius"/>
    </source>
</evidence>
<keyword evidence="8 10" id="KW-0472">Membrane</keyword>
<accession>A0AAD4R8I9</accession>
<dbReference type="AlphaFoldDB" id="A0AAD4R8I9"/>
<keyword evidence="9" id="KW-0066">ATP synthesis</keyword>
<dbReference type="InterPro" id="IPR006808">
    <property type="entry name" value="ATP_synth_F0_gsu_mt"/>
</dbReference>
<protein>
    <submittedName>
        <fullName evidence="11">Mitochondrial ATP synthase g subunit domain-containing protein</fullName>
    </submittedName>
</protein>
<keyword evidence="12" id="KW-1185">Reference proteome</keyword>
<dbReference type="EMBL" id="JAKKPZ010000009">
    <property type="protein sequence ID" value="KAI1717315.1"/>
    <property type="molecule type" value="Genomic_DNA"/>
</dbReference>